<proteinExistence type="predicted"/>
<dbReference type="InterPro" id="IPR041387">
    <property type="entry name" value="FHOD1_GBD_N"/>
</dbReference>
<evidence type="ECO:0000313" key="2">
    <source>
        <dbReference type="EMBL" id="KNC77419.1"/>
    </source>
</evidence>
<dbReference type="Pfam" id="PF18382">
    <property type="entry name" value="Formin_GBD_N"/>
    <property type="match status" value="1"/>
</dbReference>
<dbReference type="STRING" id="667725.A0A0L0FKV5"/>
<dbReference type="InterPro" id="IPR011989">
    <property type="entry name" value="ARM-like"/>
</dbReference>
<sequence>MKLSLRLLDDSDPFNEVYPGKSVSFDFEEGVVIGDYLEAIVALVKCPREIGDVTLQVQRDNQYLDNDYPIDGQNDDIVLKAHRTILVRLSSDARARKCI</sequence>
<protein>
    <recommendedName>
        <fullName evidence="1">FHOD1 N-terminal GTPase-binding domain-containing protein</fullName>
    </recommendedName>
</protein>
<reference evidence="2 3" key="1">
    <citation type="submission" date="2011-02" db="EMBL/GenBank/DDBJ databases">
        <title>The Genome Sequence of Sphaeroforma arctica JP610.</title>
        <authorList>
            <consortium name="The Broad Institute Genome Sequencing Platform"/>
            <person name="Russ C."/>
            <person name="Cuomo C."/>
            <person name="Young S.K."/>
            <person name="Zeng Q."/>
            <person name="Gargeya S."/>
            <person name="Alvarado L."/>
            <person name="Berlin A."/>
            <person name="Chapman S.B."/>
            <person name="Chen Z."/>
            <person name="Freedman E."/>
            <person name="Gellesch M."/>
            <person name="Goldberg J."/>
            <person name="Griggs A."/>
            <person name="Gujja S."/>
            <person name="Heilman E."/>
            <person name="Heiman D."/>
            <person name="Howarth C."/>
            <person name="Mehta T."/>
            <person name="Neiman D."/>
            <person name="Pearson M."/>
            <person name="Roberts A."/>
            <person name="Saif S."/>
            <person name="Shea T."/>
            <person name="Shenoy N."/>
            <person name="Sisk P."/>
            <person name="Stolte C."/>
            <person name="Sykes S."/>
            <person name="White J."/>
            <person name="Yandava C."/>
            <person name="Burger G."/>
            <person name="Gray M.W."/>
            <person name="Holland P.W.H."/>
            <person name="King N."/>
            <person name="Lang F.B.F."/>
            <person name="Roger A.J."/>
            <person name="Ruiz-Trillo I."/>
            <person name="Haas B."/>
            <person name="Nusbaum C."/>
            <person name="Birren B."/>
        </authorList>
    </citation>
    <scope>NUCLEOTIDE SEQUENCE [LARGE SCALE GENOMIC DNA]</scope>
    <source>
        <strain evidence="2 3">JP610</strain>
    </source>
</reference>
<feature type="non-terminal residue" evidence="2">
    <location>
        <position position="99"/>
    </location>
</feature>
<dbReference type="AlphaFoldDB" id="A0A0L0FKV5"/>
<gene>
    <name evidence="2" type="ORF">SARC_10124</name>
</gene>
<organism evidence="2 3">
    <name type="scientific">Sphaeroforma arctica JP610</name>
    <dbReference type="NCBI Taxonomy" id="667725"/>
    <lineage>
        <taxon>Eukaryota</taxon>
        <taxon>Ichthyosporea</taxon>
        <taxon>Ichthyophonida</taxon>
        <taxon>Sphaeroforma</taxon>
    </lineage>
</organism>
<accession>A0A0L0FKV5</accession>
<dbReference type="Proteomes" id="UP000054560">
    <property type="component" value="Unassembled WGS sequence"/>
</dbReference>
<name>A0A0L0FKV5_9EUKA</name>
<dbReference type="RefSeq" id="XP_014151321.1">
    <property type="nucleotide sequence ID" value="XM_014295846.1"/>
</dbReference>
<evidence type="ECO:0000313" key="3">
    <source>
        <dbReference type="Proteomes" id="UP000054560"/>
    </source>
</evidence>
<dbReference type="EMBL" id="KQ242738">
    <property type="protein sequence ID" value="KNC77419.1"/>
    <property type="molecule type" value="Genomic_DNA"/>
</dbReference>
<dbReference type="GeneID" id="25910628"/>
<dbReference type="Gene3D" id="1.25.10.10">
    <property type="entry name" value="Leucine-rich Repeat Variant"/>
    <property type="match status" value="1"/>
</dbReference>
<evidence type="ECO:0000259" key="1">
    <source>
        <dbReference type="Pfam" id="PF18382"/>
    </source>
</evidence>
<keyword evidence="3" id="KW-1185">Reference proteome</keyword>
<feature type="domain" description="FHOD1 N-terminal GTPase-binding" evidence="1">
    <location>
        <begin position="6"/>
        <end position="77"/>
    </location>
</feature>